<dbReference type="Gene3D" id="3.40.50.300">
    <property type="entry name" value="P-loop containing nucleotide triphosphate hydrolases"/>
    <property type="match status" value="1"/>
</dbReference>
<dbReference type="KEGG" id="tte:TTE2031"/>
<dbReference type="SUPFAM" id="SSF52540">
    <property type="entry name" value="P-loop containing nucleoside triphosphate hydrolases"/>
    <property type="match status" value="1"/>
</dbReference>
<evidence type="ECO:0000256" key="2">
    <source>
        <dbReference type="ARBA" id="ARBA00011322"/>
    </source>
</evidence>
<dbReference type="EMBL" id="AE008691">
    <property type="protein sequence ID" value="AAM25208.1"/>
    <property type="molecule type" value="Genomic_DNA"/>
</dbReference>
<dbReference type="InterPro" id="IPR003395">
    <property type="entry name" value="RecF/RecN/SMC_N"/>
</dbReference>
<dbReference type="InterPro" id="IPR027417">
    <property type="entry name" value="P-loop_NTPase"/>
</dbReference>
<dbReference type="PANTHER" id="PTHR32114:SF2">
    <property type="entry name" value="ABC TRANSPORTER ABCH.3"/>
    <property type="match status" value="1"/>
</dbReference>
<dbReference type="HOGENOM" id="CLU_487211_0_0_9"/>
<dbReference type="eggNOG" id="COG0419">
    <property type="taxonomic scope" value="Bacteria"/>
</dbReference>
<dbReference type="AlphaFoldDB" id="Q8R8G8"/>
<comment type="similarity">
    <text evidence="1">Belongs to the SMC family. SbcC subfamily.</text>
</comment>
<accession>Q8R8G8</accession>
<dbReference type="OrthoDB" id="9803889at2"/>
<evidence type="ECO:0000256" key="3">
    <source>
        <dbReference type="ARBA" id="ARBA00013368"/>
    </source>
</evidence>
<organism evidence="6 7">
    <name type="scientific">Caldanaerobacter subterraneus subsp. tengcongensis (strain DSM 15242 / JCM 11007 / NBRC 100824 / MB4)</name>
    <name type="common">Thermoanaerobacter tengcongensis</name>
    <dbReference type="NCBI Taxonomy" id="273068"/>
    <lineage>
        <taxon>Bacteria</taxon>
        <taxon>Bacillati</taxon>
        <taxon>Bacillota</taxon>
        <taxon>Clostridia</taxon>
        <taxon>Thermoanaerobacterales</taxon>
        <taxon>Thermoanaerobacteraceae</taxon>
        <taxon>Caldanaerobacter</taxon>
    </lineage>
</organism>
<evidence type="ECO:0000256" key="1">
    <source>
        <dbReference type="ARBA" id="ARBA00006930"/>
    </source>
</evidence>
<feature type="coiled-coil region" evidence="4">
    <location>
        <begin position="212"/>
        <end position="430"/>
    </location>
</feature>
<evidence type="ECO:0000313" key="7">
    <source>
        <dbReference type="Proteomes" id="UP000000555"/>
    </source>
</evidence>
<dbReference type="Pfam" id="PF02463">
    <property type="entry name" value="SMC_N"/>
    <property type="match status" value="1"/>
</dbReference>
<dbReference type="STRING" id="273068.TTE2031"/>
<gene>
    <name evidence="6" type="primary">SbcC2</name>
    <name evidence="6" type="ordered locus">TTE2031</name>
</gene>
<evidence type="ECO:0000259" key="5">
    <source>
        <dbReference type="Pfam" id="PF02463"/>
    </source>
</evidence>
<keyword evidence="7" id="KW-1185">Reference proteome</keyword>
<dbReference type="Proteomes" id="UP000000555">
    <property type="component" value="Chromosome"/>
</dbReference>
<dbReference type="RefSeq" id="WP_011026146.1">
    <property type="nucleotide sequence ID" value="NC_003869.1"/>
</dbReference>
<evidence type="ECO:0000313" key="6">
    <source>
        <dbReference type="EMBL" id="AAM25208.1"/>
    </source>
</evidence>
<protein>
    <recommendedName>
        <fullName evidence="3">Nuclease SbcCD subunit C</fullName>
    </recommendedName>
</protein>
<feature type="domain" description="RecF/RecN/SMC N-terminal" evidence="5">
    <location>
        <begin position="3"/>
        <end position="112"/>
    </location>
</feature>
<sequence length="549" mass="63441">MIIKSITLKNFKSHKNTIINFNDKNTVIYGDNGTGKTSIGEAIAWCLTGANLFGTENVTNKLVTIGKNEMSVTLVIEKDGKEYEITRSKKKNEIEITINGVKSTQIDLYTQFVQDKDIFFTVFNPLYFTTLAPRDAKAILYKVLPEVSNEEVFEKLSPEVAETLKKNGFNNANTFIEKQREILKDWEDGLLKSEGNIEILRQIINAKIPEMKSFDETQLKELEKKLMEFQKNQNIEIEKELAILKEQYKNPPIEKPQLKDTSILQKTREELLQEYKQIQEQIKNLKPQYITCNKCGNKIDVTAKEKQLLLAKLQEIKEKGTKTAAELKAVIEENEKAEKEFKEKVNKYRKALEIKIKRLENALNTNANKEQIQQIMQQIERLRFEEREVISHNESVKALLRQKEEAKKKLKEVEEDIKLAEQQINEVKTLIEYAKAFNAKKLELEATEINKYLNKVSLQLWKIVQSTGEIKDDFKILYDGKEFNILSYSERIKAGLEIANLIMGLTKIKFPIFIDNAESITEYTAPNTQILESIVKKGTKKLEIKTGRS</sequence>
<keyword evidence="4" id="KW-0175">Coiled coil</keyword>
<name>Q8R8G8_CALS4</name>
<evidence type="ECO:0000256" key="4">
    <source>
        <dbReference type="SAM" id="Coils"/>
    </source>
</evidence>
<proteinExistence type="inferred from homology"/>
<comment type="subunit">
    <text evidence="2">Heterodimer of SbcC and SbcD.</text>
</comment>
<reference evidence="6 7" key="1">
    <citation type="journal article" date="2002" name="Genome Res.">
        <title>A complete sequence of the T. tengcongensis genome.</title>
        <authorList>
            <person name="Bao Q."/>
            <person name="Tian Y."/>
            <person name="Li W."/>
            <person name="Xu Z."/>
            <person name="Xuan Z."/>
            <person name="Hu S."/>
            <person name="Dong W."/>
            <person name="Yang J."/>
            <person name="Chen Y."/>
            <person name="Xue Y."/>
            <person name="Xu Y."/>
            <person name="Lai X."/>
            <person name="Huang L."/>
            <person name="Dong X."/>
            <person name="Ma Y."/>
            <person name="Ling L."/>
            <person name="Tan H."/>
            <person name="Chen R."/>
            <person name="Wang J."/>
            <person name="Yu J."/>
            <person name="Yang H."/>
        </authorList>
    </citation>
    <scope>NUCLEOTIDE SEQUENCE [LARGE SCALE GENOMIC DNA]</scope>
    <source>
        <strain evidence="7">DSM 15242 / JCM 11007 / NBRC 100824 / MB4</strain>
    </source>
</reference>
<dbReference type="PANTHER" id="PTHR32114">
    <property type="entry name" value="ABC TRANSPORTER ABCH.3"/>
    <property type="match status" value="1"/>
</dbReference>